<accession>A0AAD6TND4</accession>
<sequence length="255" mass="27641">MHISHHNHFIHLNTQIRWSPDMRRIVSGSLDCTVRVWSTRDHGSGHATVLKGHDQGVYTVAFSPNGRNIASGGLDGKICIWSSGDNQLLQQFSSYKGVIQSVLFCDDNTLVSGSRYGDVFVWDISGSASKGKGPQWAHGRGVHAVAISHNSRLFVSTSEDSTIALWSAVTGDIAWVAKDPHGVGVTFAAFSADDTMVATASEDDHVWFWDTVTGTLIGPALEFSEIHCLAFSHAGCRLAICLDSDLTIEIWNAST</sequence>
<comment type="caution">
    <text evidence="4">The sequence shown here is derived from an EMBL/GenBank/DDBJ whole genome shotgun (WGS) entry which is preliminary data.</text>
</comment>
<dbReference type="Gene3D" id="2.130.10.10">
    <property type="entry name" value="YVTN repeat-like/Quinoprotein amine dehydrogenase"/>
    <property type="match status" value="2"/>
</dbReference>
<keyword evidence="5" id="KW-1185">Reference proteome</keyword>
<dbReference type="PANTHER" id="PTHR19848">
    <property type="entry name" value="WD40 REPEAT PROTEIN"/>
    <property type="match status" value="1"/>
</dbReference>
<evidence type="ECO:0000256" key="2">
    <source>
        <dbReference type="ARBA" id="ARBA00022737"/>
    </source>
</evidence>
<dbReference type="InterPro" id="IPR036322">
    <property type="entry name" value="WD40_repeat_dom_sf"/>
</dbReference>
<reference evidence="4" key="1">
    <citation type="submission" date="2023-03" db="EMBL/GenBank/DDBJ databases">
        <title>Massive genome expansion in bonnet fungi (Mycena s.s.) driven by repeated elements and novel gene families across ecological guilds.</title>
        <authorList>
            <consortium name="Lawrence Berkeley National Laboratory"/>
            <person name="Harder C.B."/>
            <person name="Miyauchi S."/>
            <person name="Viragh M."/>
            <person name="Kuo A."/>
            <person name="Thoen E."/>
            <person name="Andreopoulos B."/>
            <person name="Lu D."/>
            <person name="Skrede I."/>
            <person name="Drula E."/>
            <person name="Henrissat B."/>
            <person name="Morin E."/>
            <person name="Kohler A."/>
            <person name="Barry K."/>
            <person name="LaButti K."/>
            <person name="Morin E."/>
            <person name="Salamov A."/>
            <person name="Lipzen A."/>
            <person name="Mereny Z."/>
            <person name="Hegedus B."/>
            <person name="Baldrian P."/>
            <person name="Stursova M."/>
            <person name="Weitz H."/>
            <person name="Taylor A."/>
            <person name="Grigoriev I.V."/>
            <person name="Nagy L.G."/>
            <person name="Martin F."/>
            <person name="Kauserud H."/>
        </authorList>
    </citation>
    <scope>NUCLEOTIDE SEQUENCE</scope>
    <source>
        <strain evidence="4">CBHHK173m</strain>
    </source>
</reference>
<keyword evidence="1 3" id="KW-0853">WD repeat</keyword>
<evidence type="ECO:0000256" key="1">
    <source>
        <dbReference type="ARBA" id="ARBA00022574"/>
    </source>
</evidence>
<gene>
    <name evidence="4" type="ORF">B0H15DRAFT_794149</name>
</gene>
<dbReference type="SUPFAM" id="SSF50978">
    <property type="entry name" value="WD40 repeat-like"/>
    <property type="match status" value="1"/>
</dbReference>
<organism evidence="4 5">
    <name type="scientific">Mycena belliarum</name>
    <dbReference type="NCBI Taxonomy" id="1033014"/>
    <lineage>
        <taxon>Eukaryota</taxon>
        <taxon>Fungi</taxon>
        <taxon>Dikarya</taxon>
        <taxon>Basidiomycota</taxon>
        <taxon>Agaricomycotina</taxon>
        <taxon>Agaricomycetes</taxon>
        <taxon>Agaricomycetidae</taxon>
        <taxon>Agaricales</taxon>
        <taxon>Marasmiineae</taxon>
        <taxon>Mycenaceae</taxon>
        <taxon>Mycena</taxon>
    </lineage>
</organism>
<proteinExistence type="predicted"/>
<dbReference type="AlphaFoldDB" id="A0AAD6TND4"/>
<name>A0AAD6TND4_9AGAR</name>
<dbReference type="PROSITE" id="PS50082">
    <property type="entry name" value="WD_REPEATS_2"/>
    <property type="match status" value="4"/>
</dbReference>
<dbReference type="EMBL" id="JARJCN010000154">
    <property type="protein sequence ID" value="KAJ7067695.1"/>
    <property type="molecule type" value="Genomic_DNA"/>
</dbReference>
<protein>
    <submittedName>
        <fullName evidence="4">WD40-repeat-containing domain protein</fullName>
    </submittedName>
</protein>
<keyword evidence="2" id="KW-0677">Repeat</keyword>
<dbReference type="Pfam" id="PF00400">
    <property type="entry name" value="WD40"/>
    <property type="match status" value="6"/>
</dbReference>
<feature type="repeat" description="WD" evidence="3">
    <location>
        <begin position="178"/>
        <end position="219"/>
    </location>
</feature>
<dbReference type="PANTHER" id="PTHR19848:SF8">
    <property type="entry name" value="F-BOX AND WD REPEAT DOMAIN CONTAINING 7"/>
    <property type="match status" value="1"/>
</dbReference>
<feature type="non-terminal residue" evidence="4">
    <location>
        <position position="255"/>
    </location>
</feature>
<dbReference type="Proteomes" id="UP001222325">
    <property type="component" value="Unassembled WGS sequence"/>
</dbReference>
<feature type="repeat" description="WD" evidence="3">
    <location>
        <begin position="50"/>
        <end position="91"/>
    </location>
</feature>
<evidence type="ECO:0000313" key="4">
    <source>
        <dbReference type="EMBL" id="KAJ7067695.1"/>
    </source>
</evidence>
<dbReference type="InterPro" id="IPR020472">
    <property type="entry name" value="WD40_PAC1"/>
</dbReference>
<dbReference type="PRINTS" id="PR00320">
    <property type="entry name" value="GPROTEINBRPT"/>
</dbReference>
<feature type="repeat" description="WD" evidence="3">
    <location>
        <begin position="16"/>
        <end position="40"/>
    </location>
</feature>
<evidence type="ECO:0000313" key="5">
    <source>
        <dbReference type="Proteomes" id="UP001222325"/>
    </source>
</evidence>
<dbReference type="InterPro" id="IPR015943">
    <property type="entry name" value="WD40/YVTN_repeat-like_dom_sf"/>
</dbReference>
<dbReference type="SMART" id="SM00320">
    <property type="entry name" value="WD40"/>
    <property type="match status" value="6"/>
</dbReference>
<evidence type="ECO:0000256" key="3">
    <source>
        <dbReference type="PROSITE-ProRule" id="PRU00221"/>
    </source>
</evidence>
<dbReference type="InterPro" id="IPR001680">
    <property type="entry name" value="WD40_rpt"/>
</dbReference>
<dbReference type="PROSITE" id="PS50294">
    <property type="entry name" value="WD_REPEATS_REGION"/>
    <property type="match status" value="2"/>
</dbReference>
<feature type="repeat" description="WD" evidence="3">
    <location>
        <begin position="135"/>
        <end position="176"/>
    </location>
</feature>